<keyword evidence="2" id="KW-1185">Reference proteome</keyword>
<organism evidence="1 2">
    <name type="scientific">Celeribacter persicus</name>
    <dbReference type="NCBI Taxonomy" id="1651082"/>
    <lineage>
        <taxon>Bacteria</taxon>
        <taxon>Pseudomonadati</taxon>
        <taxon>Pseudomonadota</taxon>
        <taxon>Alphaproteobacteria</taxon>
        <taxon>Rhodobacterales</taxon>
        <taxon>Roseobacteraceae</taxon>
        <taxon>Celeribacter</taxon>
    </lineage>
</organism>
<evidence type="ECO:0000313" key="1">
    <source>
        <dbReference type="EMBL" id="PTQ75216.1"/>
    </source>
</evidence>
<dbReference type="AlphaFoldDB" id="A0A2T5HUH8"/>
<sequence length="79" mass="9536">MAVMKREGWFARIAQNHRMITFDLSNIYVFFVNIKQYYTLTHKFIDFYTACCLIVFSKEYISAVKATLDRMYREMLDLT</sequence>
<accession>A0A2T5HUH8</accession>
<reference evidence="1 2" key="1">
    <citation type="submission" date="2018-04" db="EMBL/GenBank/DDBJ databases">
        <title>Genomic Encyclopedia of Archaeal and Bacterial Type Strains, Phase II (KMG-II): from individual species to whole genera.</title>
        <authorList>
            <person name="Goeker M."/>
        </authorList>
    </citation>
    <scope>NUCLEOTIDE SEQUENCE [LARGE SCALE GENOMIC DNA]</scope>
    <source>
        <strain evidence="1 2">DSM 100434</strain>
    </source>
</reference>
<evidence type="ECO:0000313" key="2">
    <source>
        <dbReference type="Proteomes" id="UP000244077"/>
    </source>
</evidence>
<name>A0A2T5HUH8_9RHOB</name>
<proteinExistence type="predicted"/>
<comment type="caution">
    <text evidence="1">The sequence shown here is derived from an EMBL/GenBank/DDBJ whole genome shotgun (WGS) entry which is preliminary data.</text>
</comment>
<dbReference type="EMBL" id="QAOH01000002">
    <property type="protein sequence ID" value="PTQ75216.1"/>
    <property type="molecule type" value="Genomic_DNA"/>
</dbReference>
<gene>
    <name evidence="1" type="ORF">C8N42_102135</name>
</gene>
<protein>
    <submittedName>
        <fullName evidence="1">Uncharacterized protein</fullName>
    </submittedName>
</protein>
<dbReference type="Proteomes" id="UP000244077">
    <property type="component" value="Unassembled WGS sequence"/>
</dbReference>